<dbReference type="EMBL" id="JBHSDQ010000004">
    <property type="protein sequence ID" value="MFC4396684.1"/>
    <property type="molecule type" value="Genomic_DNA"/>
</dbReference>
<organism evidence="2 3">
    <name type="scientific">Arthrobacter sedimenti</name>
    <dbReference type="NCBI Taxonomy" id="2694931"/>
    <lineage>
        <taxon>Bacteria</taxon>
        <taxon>Bacillati</taxon>
        <taxon>Actinomycetota</taxon>
        <taxon>Actinomycetes</taxon>
        <taxon>Micrococcales</taxon>
        <taxon>Micrococcaceae</taxon>
        <taxon>Arthrobacter</taxon>
    </lineage>
</organism>
<evidence type="ECO:0000313" key="3">
    <source>
        <dbReference type="Proteomes" id="UP001595778"/>
    </source>
</evidence>
<keyword evidence="1" id="KW-0732">Signal</keyword>
<name>A0ABV8WJJ9_9MICC</name>
<dbReference type="RefSeq" id="WP_376977683.1">
    <property type="nucleotide sequence ID" value="NZ_JBHSDQ010000004.1"/>
</dbReference>
<gene>
    <name evidence="2" type="ORF">ACFO0G_11350</name>
</gene>
<reference evidence="3" key="1">
    <citation type="journal article" date="2019" name="Int. J. Syst. Evol. Microbiol.">
        <title>The Global Catalogue of Microorganisms (GCM) 10K type strain sequencing project: providing services to taxonomists for standard genome sequencing and annotation.</title>
        <authorList>
            <consortium name="The Broad Institute Genomics Platform"/>
            <consortium name="The Broad Institute Genome Sequencing Center for Infectious Disease"/>
            <person name="Wu L."/>
            <person name="Ma J."/>
        </authorList>
    </citation>
    <scope>NUCLEOTIDE SEQUENCE [LARGE SCALE GENOMIC DNA]</scope>
    <source>
        <strain evidence="3">PJ61</strain>
    </source>
</reference>
<sequence length="161" mass="18142">MSNTATNRPAKARRALVPLVSLGLLGVSLAVAAPANAETSRNGCTVNPLDPKDVRGNDVDFRITVDCNGPKTVEIRQRAYEDERGPRHNDDLLAKRQVTEEFSHHDDARTLHFYVDVRNHDRKGEEVYQLVSFRVENHGGHWSDWTPWEKSAVVEVDHHGL</sequence>
<accession>A0ABV8WJJ9</accession>
<protein>
    <recommendedName>
        <fullName evidence="4">Secreted protein</fullName>
    </recommendedName>
</protein>
<evidence type="ECO:0008006" key="4">
    <source>
        <dbReference type="Google" id="ProtNLM"/>
    </source>
</evidence>
<proteinExistence type="predicted"/>
<keyword evidence="3" id="KW-1185">Reference proteome</keyword>
<evidence type="ECO:0000313" key="2">
    <source>
        <dbReference type="EMBL" id="MFC4396684.1"/>
    </source>
</evidence>
<dbReference type="Proteomes" id="UP001595778">
    <property type="component" value="Unassembled WGS sequence"/>
</dbReference>
<feature type="chain" id="PRO_5045259320" description="Secreted protein" evidence="1">
    <location>
        <begin position="33"/>
        <end position="161"/>
    </location>
</feature>
<comment type="caution">
    <text evidence="2">The sequence shown here is derived from an EMBL/GenBank/DDBJ whole genome shotgun (WGS) entry which is preliminary data.</text>
</comment>
<feature type="signal peptide" evidence="1">
    <location>
        <begin position="1"/>
        <end position="32"/>
    </location>
</feature>
<evidence type="ECO:0000256" key="1">
    <source>
        <dbReference type="SAM" id="SignalP"/>
    </source>
</evidence>